<dbReference type="Proteomes" id="UP000663937">
    <property type="component" value="Chromosome"/>
</dbReference>
<keyword evidence="1" id="KW-0812">Transmembrane</keyword>
<organism evidence="2 3">
    <name type="scientific">Pengzhenrongella sicca</name>
    <dbReference type="NCBI Taxonomy" id="2819238"/>
    <lineage>
        <taxon>Bacteria</taxon>
        <taxon>Bacillati</taxon>
        <taxon>Actinomycetota</taxon>
        <taxon>Actinomycetes</taxon>
        <taxon>Micrococcales</taxon>
        <taxon>Pengzhenrongella</taxon>
    </lineage>
</organism>
<reference evidence="2" key="1">
    <citation type="submission" date="2021-03" db="EMBL/GenBank/DDBJ databases">
        <title>Pengzhenrongella sicca gen. nov., sp. nov., a new member of suborder Micrococcineae isolated from High-Arctic tundra soil.</title>
        <authorList>
            <person name="Peng F."/>
        </authorList>
    </citation>
    <scope>NUCLEOTIDE SEQUENCE</scope>
    <source>
        <strain evidence="2">LRZ-2</strain>
    </source>
</reference>
<keyword evidence="1" id="KW-1133">Transmembrane helix</keyword>
<feature type="transmembrane region" description="Helical" evidence="1">
    <location>
        <begin position="41"/>
        <end position="61"/>
    </location>
</feature>
<name>A0A8A4ZJS6_9MICO</name>
<evidence type="ECO:0000256" key="1">
    <source>
        <dbReference type="SAM" id="Phobius"/>
    </source>
</evidence>
<keyword evidence="1" id="KW-0472">Membrane</keyword>
<protein>
    <submittedName>
        <fullName evidence="2">Uncharacterized protein</fullName>
    </submittedName>
</protein>
<dbReference type="AlphaFoldDB" id="A0A8A4ZJS6"/>
<proteinExistence type="predicted"/>
<dbReference type="EMBL" id="CP071868">
    <property type="protein sequence ID" value="QTE31515.1"/>
    <property type="molecule type" value="Genomic_DNA"/>
</dbReference>
<evidence type="ECO:0000313" key="3">
    <source>
        <dbReference type="Proteomes" id="UP000663937"/>
    </source>
</evidence>
<gene>
    <name evidence="2" type="ORF">J4E96_13030</name>
</gene>
<feature type="transmembrane region" description="Helical" evidence="1">
    <location>
        <begin position="12"/>
        <end position="35"/>
    </location>
</feature>
<dbReference type="KEGG" id="psic:J4E96_13030"/>
<keyword evidence="3" id="KW-1185">Reference proteome</keyword>
<evidence type="ECO:0000313" key="2">
    <source>
        <dbReference type="EMBL" id="QTE31515.1"/>
    </source>
</evidence>
<sequence>MTPEYSAPAGALGVVIFVICLALFVGGFYLMAVSFDSDSALLFVGGLVASSLAFLIPLELLPRLD</sequence>
<accession>A0A8A4ZJS6</accession>